<dbReference type="AlphaFoldDB" id="A0A9D1ZKK9"/>
<evidence type="ECO:0000313" key="1">
    <source>
        <dbReference type="EMBL" id="HIY89431.1"/>
    </source>
</evidence>
<proteinExistence type="predicted"/>
<dbReference type="EMBL" id="DXCV01000087">
    <property type="protein sequence ID" value="HIY89431.1"/>
    <property type="molecule type" value="Genomic_DNA"/>
</dbReference>
<evidence type="ECO:0000313" key="2">
    <source>
        <dbReference type="Proteomes" id="UP000886851"/>
    </source>
</evidence>
<reference evidence="1" key="1">
    <citation type="journal article" date="2021" name="PeerJ">
        <title>Extensive microbial diversity within the chicken gut microbiome revealed by metagenomics and culture.</title>
        <authorList>
            <person name="Gilroy R."/>
            <person name="Ravi A."/>
            <person name="Getino M."/>
            <person name="Pursley I."/>
            <person name="Horton D.L."/>
            <person name="Alikhan N.F."/>
            <person name="Baker D."/>
            <person name="Gharbi K."/>
            <person name="Hall N."/>
            <person name="Watson M."/>
            <person name="Adriaenssens E.M."/>
            <person name="Foster-Nyarko E."/>
            <person name="Jarju S."/>
            <person name="Secka A."/>
            <person name="Antonio M."/>
            <person name="Oren A."/>
            <person name="Chaudhuri R.R."/>
            <person name="La Ragione R."/>
            <person name="Hildebrand F."/>
            <person name="Pallen M.J."/>
        </authorList>
    </citation>
    <scope>NUCLEOTIDE SEQUENCE</scope>
    <source>
        <strain evidence="1">Gambia2-208</strain>
    </source>
</reference>
<dbReference type="Proteomes" id="UP000886851">
    <property type="component" value="Unassembled WGS sequence"/>
</dbReference>
<name>A0A9D1ZKK9_9BACE</name>
<accession>A0A9D1ZKK9</accession>
<gene>
    <name evidence="1" type="ORF">H9824_12135</name>
</gene>
<protein>
    <submittedName>
        <fullName evidence="1">Uncharacterized protein</fullName>
    </submittedName>
</protein>
<sequence>MLRKIDEKPLNANVELSKIAEGVNLLQAQDNPWSYLQAGNLIWVEREDHYDVYELTEAWDRDEATREAFIDALCREANP</sequence>
<organism evidence="1 2">
    <name type="scientific">Candidatus Bacteroides pullicola</name>
    <dbReference type="NCBI Taxonomy" id="2838475"/>
    <lineage>
        <taxon>Bacteria</taxon>
        <taxon>Pseudomonadati</taxon>
        <taxon>Bacteroidota</taxon>
        <taxon>Bacteroidia</taxon>
        <taxon>Bacteroidales</taxon>
        <taxon>Bacteroidaceae</taxon>
        <taxon>Bacteroides</taxon>
    </lineage>
</organism>
<reference evidence="1" key="2">
    <citation type="submission" date="2021-04" db="EMBL/GenBank/DDBJ databases">
        <authorList>
            <person name="Gilroy R."/>
        </authorList>
    </citation>
    <scope>NUCLEOTIDE SEQUENCE</scope>
    <source>
        <strain evidence="1">Gambia2-208</strain>
    </source>
</reference>
<comment type="caution">
    <text evidence="1">The sequence shown here is derived from an EMBL/GenBank/DDBJ whole genome shotgun (WGS) entry which is preliminary data.</text>
</comment>